<keyword evidence="1" id="KW-1133">Transmembrane helix</keyword>
<feature type="transmembrane region" description="Helical" evidence="1">
    <location>
        <begin position="15"/>
        <end position="34"/>
    </location>
</feature>
<gene>
    <name evidence="2" type="ORF">Desgi_2551</name>
</gene>
<evidence type="ECO:0000313" key="3">
    <source>
        <dbReference type="Proteomes" id="UP000013520"/>
    </source>
</evidence>
<keyword evidence="1" id="KW-0472">Membrane</keyword>
<dbReference type="KEGG" id="dgi:Desgi_2551"/>
<name>R4KK26_9FIRM</name>
<organism evidence="2 3">
    <name type="scientific">Desulfoscipio gibsoniae DSM 7213</name>
    <dbReference type="NCBI Taxonomy" id="767817"/>
    <lineage>
        <taxon>Bacteria</taxon>
        <taxon>Bacillati</taxon>
        <taxon>Bacillota</taxon>
        <taxon>Clostridia</taxon>
        <taxon>Eubacteriales</taxon>
        <taxon>Desulfallaceae</taxon>
        <taxon>Desulfoscipio</taxon>
    </lineage>
</organism>
<dbReference type="Proteomes" id="UP000013520">
    <property type="component" value="Chromosome"/>
</dbReference>
<evidence type="ECO:0000256" key="1">
    <source>
        <dbReference type="SAM" id="Phobius"/>
    </source>
</evidence>
<dbReference type="eggNOG" id="ENOG5030F4P">
    <property type="taxonomic scope" value="Bacteria"/>
</dbReference>
<evidence type="ECO:0000313" key="2">
    <source>
        <dbReference type="EMBL" id="AGL01957.1"/>
    </source>
</evidence>
<dbReference type="STRING" id="767817.Desgi_2551"/>
<keyword evidence="3" id="KW-1185">Reference proteome</keyword>
<accession>R4KK26</accession>
<dbReference type="HOGENOM" id="CLU_1710294_0_0_9"/>
<reference evidence="2 3" key="1">
    <citation type="submission" date="2012-01" db="EMBL/GenBank/DDBJ databases">
        <title>Complete sequence of Desulfotomaculum gibsoniae DSM 7213.</title>
        <authorList>
            <consortium name="US DOE Joint Genome Institute"/>
            <person name="Lucas S."/>
            <person name="Han J."/>
            <person name="Lapidus A."/>
            <person name="Cheng J.-F."/>
            <person name="Goodwin L."/>
            <person name="Pitluck S."/>
            <person name="Peters L."/>
            <person name="Ovchinnikova G."/>
            <person name="Teshima H."/>
            <person name="Detter J.C."/>
            <person name="Han C."/>
            <person name="Tapia R."/>
            <person name="Land M."/>
            <person name="Hauser L."/>
            <person name="Kyrpides N."/>
            <person name="Ivanova N."/>
            <person name="Pagani I."/>
            <person name="Parshina S."/>
            <person name="Plugge C."/>
            <person name="Muyzer G."/>
            <person name="Kuever J."/>
            <person name="Ivanova A."/>
            <person name="Nazina T."/>
            <person name="Klenk H.-P."/>
            <person name="Brambilla E."/>
            <person name="Spring S."/>
            <person name="Stams A.F."/>
            <person name="Woyke T."/>
        </authorList>
    </citation>
    <scope>NUCLEOTIDE SEQUENCE [LARGE SCALE GENOMIC DNA]</scope>
    <source>
        <strain evidence="2 3">DSM 7213</strain>
    </source>
</reference>
<protein>
    <submittedName>
        <fullName evidence="2">Uncharacterized protein</fullName>
    </submittedName>
</protein>
<keyword evidence="1" id="KW-0812">Transmembrane</keyword>
<dbReference type="AlphaFoldDB" id="R4KK26"/>
<sequence length="156" mass="17438">MRKDFFFWGAKLERWLLRIVVMCAVMLVTVQWFSNDPALRVISKADESLTGQGGFGQADLNHLVTFQLLDYTSLPRAAVLVNGEKKGYFTHRYVTVPVADGDELAVETSFYEHPVSFKIIETYGNVLRPSTGTVIEVHGTTKTIGTVEIGKPIKDN</sequence>
<proteinExistence type="predicted"/>
<dbReference type="OrthoDB" id="1807103at2"/>
<dbReference type="EMBL" id="CP003273">
    <property type="protein sequence ID" value="AGL01957.1"/>
    <property type="molecule type" value="Genomic_DNA"/>
</dbReference>
<dbReference type="RefSeq" id="WP_006521685.1">
    <property type="nucleotide sequence ID" value="NC_021184.1"/>
</dbReference>